<dbReference type="KEGG" id="lak:106155336"/>
<dbReference type="Proteomes" id="UP000085678">
    <property type="component" value="Unplaced"/>
</dbReference>
<dbReference type="RefSeq" id="XP_013385579.1">
    <property type="nucleotide sequence ID" value="XM_013530125.1"/>
</dbReference>
<keyword evidence="3" id="KW-1185">Reference proteome</keyword>
<dbReference type="InterPro" id="IPR038356">
    <property type="entry name" value="Tma16_sf"/>
</dbReference>
<dbReference type="Gene3D" id="1.20.1440.170">
    <property type="entry name" value="Translation machinery-associated protein 16-like"/>
    <property type="match status" value="1"/>
</dbReference>
<dbReference type="STRING" id="7574.A0A1S3HKP5"/>
<feature type="compositionally biased region" description="Basic and acidic residues" evidence="2">
    <location>
        <begin position="98"/>
        <end position="116"/>
    </location>
</feature>
<evidence type="ECO:0000256" key="2">
    <source>
        <dbReference type="SAM" id="MobiDB-lite"/>
    </source>
</evidence>
<name>A0A1S3HKP5_LINAN</name>
<evidence type="ECO:0000256" key="1">
    <source>
        <dbReference type="ARBA" id="ARBA00034127"/>
    </source>
</evidence>
<evidence type="ECO:0000313" key="3">
    <source>
        <dbReference type="Proteomes" id="UP000085678"/>
    </source>
</evidence>
<accession>A0A1S3HKP5</accession>
<dbReference type="OrthoDB" id="270284at2759"/>
<organism evidence="3 4">
    <name type="scientific">Lingula anatina</name>
    <name type="common">Brachiopod</name>
    <name type="synonym">Lingula unguis</name>
    <dbReference type="NCBI Taxonomy" id="7574"/>
    <lineage>
        <taxon>Eukaryota</taxon>
        <taxon>Metazoa</taxon>
        <taxon>Spiralia</taxon>
        <taxon>Lophotrochozoa</taxon>
        <taxon>Brachiopoda</taxon>
        <taxon>Linguliformea</taxon>
        <taxon>Lingulata</taxon>
        <taxon>Lingulida</taxon>
        <taxon>Linguloidea</taxon>
        <taxon>Lingulidae</taxon>
        <taxon>Lingula</taxon>
    </lineage>
</organism>
<protein>
    <submittedName>
        <fullName evidence="4">Translation machinery-associated protein 16-like</fullName>
    </submittedName>
</protein>
<proteinExistence type="inferred from homology"/>
<comment type="similarity">
    <text evidence="1">Belongs to the TMA16 family.</text>
</comment>
<dbReference type="AlphaFoldDB" id="A0A1S3HKP5"/>
<dbReference type="GO" id="GO:0005634">
    <property type="term" value="C:nucleus"/>
    <property type="evidence" value="ECO:0007669"/>
    <property type="project" value="TreeGrafter"/>
</dbReference>
<dbReference type="InterPro" id="IPR021346">
    <property type="entry name" value="Tma16"/>
</dbReference>
<dbReference type="PANTHER" id="PTHR13349:SF2">
    <property type="entry name" value="TRANSLATION MACHINERY-ASSOCIATED PROTEIN 16"/>
    <property type="match status" value="1"/>
</dbReference>
<dbReference type="PANTHER" id="PTHR13349">
    <property type="entry name" value="TRANSLATION MACHINERY-ASSOCIATED PROTEIN 16"/>
    <property type="match status" value="1"/>
</dbReference>
<evidence type="ECO:0000313" key="4">
    <source>
        <dbReference type="RefSeq" id="XP_013385579.1"/>
    </source>
</evidence>
<reference evidence="4" key="1">
    <citation type="submission" date="2025-08" db="UniProtKB">
        <authorList>
            <consortium name="RefSeq"/>
        </authorList>
    </citation>
    <scope>IDENTIFICATION</scope>
    <source>
        <tissue evidence="4">Gonads</tissue>
    </source>
</reference>
<dbReference type="GeneID" id="106155336"/>
<sequence length="132" mass="15453">MEQIELIKNSLKTRQGGQHMSRETAIKTTLERDRREYEEMGIEVPDILNGKRLKYFREWNGELRYIQNIKMRKISAKDKEQCESKASQMDVRDKRVELGETDVKSKTESLEDETKTENVVGQQVLSQVMETG</sequence>
<gene>
    <name evidence="4" type="primary">LOC106155336</name>
</gene>
<feature type="compositionally biased region" description="Polar residues" evidence="2">
    <location>
        <begin position="117"/>
        <end position="132"/>
    </location>
</feature>
<feature type="region of interest" description="Disordered" evidence="2">
    <location>
        <begin position="98"/>
        <end position="132"/>
    </location>
</feature>
<dbReference type="InParanoid" id="A0A1S3HKP5"/>
<dbReference type="FunFam" id="1.20.1440.170:FF:000001">
    <property type="entry name" value="Translation machinery-associated 16 homolog"/>
    <property type="match status" value="1"/>
</dbReference>
<dbReference type="Pfam" id="PF11176">
    <property type="entry name" value="Tma16"/>
    <property type="match status" value="1"/>
</dbReference>